<accession>A0A8X6IPW5</accession>
<feature type="domain" description="C2H2-type" evidence="3">
    <location>
        <begin position="552"/>
        <end position="575"/>
    </location>
</feature>
<feature type="region of interest" description="Disordered" evidence="2">
    <location>
        <begin position="653"/>
        <end position="764"/>
    </location>
</feature>
<name>A0A8X6IPW5_NEPPI</name>
<feature type="region of interest" description="Disordered" evidence="2">
    <location>
        <begin position="1087"/>
        <end position="1138"/>
    </location>
</feature>
<organism evidence="4 5">
    <name type="scientific">Nephila pilipes</name>
    <name type="common">Giant wood spider</name>
    <name type="synonym">Nephila maculata</name>
    <dbReference type="NCBI Taxonomy" id="299642"/>
    <lineage>
        <taxon>Eukaryota</taxon>
        <taxon>Metazoa</taxon>
        <taxon>Ecdysozoa</taxon>
        <taxon>Arthropoda</taxon>
        <taxon>Chelicerata</taxon>
        <taxon>Arachnida</taxon>
        <taxon>Araneae</taxon>
        <taxon>Araneomorphae</taxon>
        <taxon>Entelegynae</taxon>
        <taxon>Araneoidea</taxon>
        <taxon>Nephilidae</taxon>
        <taxon>Nephila</taxon>
    </lineage>
</organism>
<feature type="region of interest" description="Disordered" evidence="2">
    <location>
        <begin position="197"/>
        <end position="216"/>
    </location>
</feature>
<keyword evidence="5" id="KW-1185">Reference proteome</keyword>
<gene>
    <name evidence="4" type="ORF">NPIL_116521</name>
</gene>
<feature type="compositionally biased region" description="Basic and acidic residues" evidence="2">
    <location>
        <begin position="866"/>
        <end position="876"/>
    </location>
</feature>
<comment type="caution">
    <text evidence="4">The sequence shown here is derived from an EMBL/GenBank/DDBJ whole genome shotgun (WGS) entry which is preliminary data.</text>
</comment>
<dbReference type="InterPro" id="IPR000477">
    <property type="entry name" value="RT_dom"/>
</dbReference>
<dbReference type="PANTHER" id="PTHR19446">
    <property type="entry name" value="REVERSE TRANSCRIPTASES"/>
    <property type="match status" value="1"/>
</dbReference>
<feature type="region of interest" description="Disordered" evidence="2">
    <location>
        <begin position="239"/>
        <end position="272"/>
    </location>
</feature>
<feature type="compositionally biased region" description="Polar residues" evidence="2">
    <location>
        <begin position="653"/>
        <end position="666"/>
    </location>
</feature>
<evidence type="ECO:0000256" key="2">
    <source>
        <dbReference type="SAM" id="MobiDB-lite"/>
    </source>
</evidence>
<evidence type="ECO:0000313" key="4">
    <source>
        <dbReference type="EMBL" id="GFS55326.1"/>
    </source>
</evidence>
<dbReference type="GO" id="GO:0071897">
    <property type="term" value="P:DNA biosynthetic process"/>
    <property type="evidence" value="ECO:0007669"/>
    <property type="project" value="UniProtKB-ARBA"/>
</dbReference>
<dbReference type="Pfam" id="PF00078">
    <property type="entry name" value="RVT_1"/>
    <property type="match status" value="1"/>
</dbReference>
<dbReference type="PROSITE" id="PS00028">
    <property type="entry name" value="ZINC_FINGER_C2H2_1"/>
    <property type="match status" value="2"/>
</dbReference>
<feature type="compositionally biased region" description="Polar residues" evidence="2">
    <location>
        <begin position="1"/>
        <end position="22"/>
    </location>
</feature>
<feature type="compositionally biased region" description="Polar residues" evidence="2">
    <location>
        <begin position="731"/>
        <end position="745"/>
    </location>
</feature>
<dbReference type="CDD" id="cd01650">
    <property type="entry name" value="RT_nLTR_like"/>
    <property type="match status" value="1"/>
</dbReference>
<keyword evidence="1" id="KW-0863">Zinc-finger</keyword>
<keyword evidence="1" id="KW-0862">Zinc</keyword>
<dbReference type="PROSITE" id="PS50157">
    <property type="entry name" value="ZINC_FINGER_C2H2_2"/>
    <property type="match status" value="1"/>
</dbReference>
<dbReference type="GO" id="GO:0008270">
    <property type="term" value="F:zinc ion binding"/>
    <property type="evidence" value="ECO:0007669"/>
    <property type="project" value="UniProtKB-KW"/>
</dbReference>
<dbReference type="EMBL" id="BMAW01046432">
    <property type="protein sequence ID" value="GFS55326.1"/>
    <property type="molecule type" value="Genomic_DNA"/>
</dbReference>
<reference evidence="4" key="1">
    <citation type="submission" date="2020-08" db="EMBL/GenBank/DDBJ databases">
        <title>Multicomponent nature underlies the extraordinary mechanical properties of spider dragline silk.</title>
        <authorList>
            <person name="Kono N."/>
            <person name="Nakamura H."/>
            <person name="Mori M."/>
            <person name="Yoshida Y."/>
            <person name="Ohtoshi R."/>
            <person name="Malay A.D."/>
            <person name="Moran D.A.P."/>
            <person name="Tomita M."/>
            <person name="Numata K."/>
            <person name="Arakawa K."/>
        </authorList>
    </citation>
    <scope>NUCLEOTIDE SEQUENCE</scope>
</reference>
<evidence type="ECO:0000313" key="5">
    <source>
        <dbReference type="Proteomes" id="UP000887013"/>
    </source>
</evidence>
<protein>
    <submittedName>
        <fullName evidence="4">Transposon TX1 uncharacterized 149 kDa protein</fullName>
    </submittedName>
</protein>
<feature type="region of interest" description="Disordered" evidence="2">
    <location>
        <begin position="820"/>
        <end position="876"/>
    </location>
</feature>
<proteinExistence type="predicted"/>
<evidence type="ECO:0000259" key="3">
    <source>
        <dbReference type="PROSITE" id="PS50157"/>
    </source>
</evidence>
<dbReference type="Proteomes" id="UP000887013">
    <property type="component" value="Unassembled WGS sequence"/>
</dbReference>
<feature type="region of interest" description="Disordered" evidence="2">
    <location>
        <begin position="1"/>
        <end position="24"/>
    </location>
</feature>
<evidence type="ECO:0000256" key="1">
    <source>
        <dbReference type="PROSITE-ProRule" id="PRU00042"/>
    </source>
</evidence>
<feature type="compositionally biased region" description="Polar residues" evidence="2">
    <location>
        <begin position="245"/>
        <end position="256"/>
    </location>
</feature>
<dbReference type="SMART" id="SM00355">
    <property type="entry name" value="ZnF_C2H2"/>
    <property type="match status" value="7"/>
</dbReference>
<sequence>MANTTPLNSKTSLSQEPKSSTPIALRTRRCQTQVSFVKAAHLKQCRICPASFPSLQKLKSHVLSHKPNTKRRKALEAIDSLLMAPGLHKTTPTSSQASSGKEPTKLFSKFQQVFPELFRENVSNRNTPCVTSSLKKRGSKIVNIVSTANNSQPDTIGTEIQECVQQLISTIVQSQDTQNTSSPVAASYRELQEDLFLSTSSSSETSPPPSNQEYTPTIDQEIIPPLSATTTPFQINSQAKEENDTQLNPSPHNSSPKPRLYDSEVPVPSQSHLSDQIEILANSSTSNKPPPSPNNLSPECHTLEGEISILDLILSNTQESYQTSTPASTQEILTALTTTATPPQVTPIAQEETHEISTTNNLTPHLPQSLSSNCPSYEGEESVLDLILTNTQEPLEFEDCRIAGTIPKISPLTSPKQPIQSQGNKYTIAASNGQCLLCLKFIDKGTLLQHLYHHKPSPTRAKCLEGFRTSFQPDKLPKRTIATSSPTTITTIEKTFREKFPDLPVFNENSSSSNSSDESILLAKLDSPPTGPPPVSPFKRALYSRVVKKGLFRCQYCEKSFISEAGANRHRQSIHGILPHITRTTLFPDCPPEMCRVCSKGPAPYETIAEHYQYVHNLSISSSIPEDSTTQINVPTIDFVSSAIKHNRNFIQQKPASHSSDLTSKQNTKKAHPSNSNKTCHSAGKPLQNLKIISRPELRGTGTSKLVLLPATKKQNSSDMSTYNEKPPAPSTSKVQAQIVNSSNKPKIHSDRPHPTTKTPQITSNSNTITTIAEIHTNVESSSDEEAQTRICNKCGFVAHKMGGLKLHYFRAHQIKKIPKQKPAILDSQSIRPIPNSPRTINSISSEQQQSHLPGSSKPKTIPKPATKEDKTQEKYVIPEESCKQDGPNQKIHPSAPHDFHINTQEFTNSSRKAPSNTQFHSTGDHLSKITIPPPIDRNHHAQYPYVSFNNNILKYYFPVPLKINCPFNNCSASFGTKAWFLTNSSIKKHLNIFHKCPPSSVEFYCFFCKKKIKKSPALHPCLKNNLIIPKAPIVDDSEWTCEICNTFSTTSRLGKQNHLASHKRDQIRKNAPPLIIPESNAALKRNRRKKVTSLAEGPPGDTRLAPPLLSVNLDRQGKQPVPTIPAQDDEEDDPSTKIDLPIPTVLSSFLDPLDALIEVDDLENAMTAFEKLMDGITTAVQEHFHLPLQSTDPSQKRAGKSRKNFDPMNAQEVQKLYKWNRRRCVRNIACPTSNRCTIAKEALSAHFTSTWGAPNEDFVLHGSTTQDRPPILESLDPEFVFSCLQTSENSAPGADQISYRQWREVDPRCLALSKIFNICLKLKDVPRAWKISNCILIHKKGDQGMIENWRPIALSNTIYKLFMKCLTRKMQDWCSMNQVLSSAQKGFTPHDGVIEHNFLLAQHIENATRQKNESLIAFLDISNAFGSIPHAVIFQAMEREGVDPEFTTMIQNIYLGSTTCVLTEEGPTDPIPLLRGVKQGCPLSGLLFNLAINHILYCIPYLISLIPFYSMPTHQTTNFSLVLLIKSNCLYCDYRQLVKARKMANNTPLNSKTSLSQEPKSSTPIALRTRDARLKCHLSKRLT</sequence>
<dbReference type="InterPro" id="IPR043502">
    <property type="entry name" value="DNA/RNA_pol_sf"/>
</dbReference>
<dbReference type="SUPFAM" id="SSF56672">
    <property type="entry name" value="DNA/RNA polymerases"/>
    <property type="match status" value="1"/>
</dbReference>
<feature type="compositionally biased region" description="Polar residues" evidence="2">
    <location>
        <begin position="713"/>
        <end position="724"/>
    </location>
</feature>
<keyword evidence="1" id="KW-0479">Metal-binding</keyword>
<feature type="compositionally biased region" description="Polar residues" evidence="2">
    <location>
        <begin position="827"/>
        <end position="854"/>
    </location>
</feature>
<dbReference type="InterPro" id="IPR013087">
    <property type="entry name" value="Znf_C2H2_type"/>
</dbReference>